<gene>
    <name evidence="2" type="ORF">H072_5301</name>
</gene>
<protein>
    <recommendedName>
        <fullName evidence="4">Telomeric single stranded DNA binding POT1/Cdc13 domain-containing protein</fullName>
    </recommendedName>
</protein>
<dbReference type="OrthoDB" id="5378679at2759"/>
<proteinExistence type="predicted"/>
<dbReference type="HOGENOM" id="CLU_692673_0_0_1"/>
<evidence type="ECO:0000313" key="2">
    <source>
        <dbReference type="EMBL" id="EPS40798.1"/>
    </source>
</evidence>
<evidence type="ECO:0008006" key="4">
    <source>
        <dbReference type="Google" id="ProtNLM"/>
    </source>
</evidence>
<dbReference type="Proteomes" id="UP000015100">
    <property type="component" value="Unassembled WGS sequence"/>
</dbReference>
<organism evidence="2 3">
    <name type="scientific">Dactylellina haptotyla (strain CBS 200.50)</name>
    <name type="common">Nematode-trapping fungus</name>
    <name type="synonym">Monacrosporium haptotylum</name>
    <dbReference type="NCBI Taxonomy" id="1284197"/>
    <lineage>
        <taxon>Eukaryota</taxon>
        <taxon>Fungi</taxon>
        <taxon>Dikarya</taxon>
        <taxon>Ascomycota</taxon>
        <taxon>Pezizomycotina</taxon>
        <taxon>Orbiliomycetes</taxon>
        <taxon>Orbiliales</taxon>
        <taxon>Orbiliaceae</taxon>
        <taxon>Dactylellina</taxon>
    </lineage>
</organism>
<dbReference type="eggNOG" id="ENOG502S9PB">
    <property type="taxonomic scope" value="Eukaryota"/>
</dbReference>
<reference evidence="2 3" key="1">
    <citation type="journal article" date="2013" name="PLoS Genet.">
        <title>Genomic mechanisms accounting for the adaptation to parasitism in nematode-trapping fungi.</title>
        <authorList>
            <person name="Meerupati T."/>
            <person name="Andersson K.M."/>
            <person name="Friman E."/>
            <person name="Kumar D."/>
            <person name="Tunlid A."/>
            <person name="Ahren D."/>
        </authorList>
    </citation>
    <scope>NUCLEOTIDE SEQUENCE [LARGE SCALE GENOMIC DNA]</scope>
    <source>
        <strain evidence="2 3">CBS 200.50</strain>
    </source>
</reference>
<comment type="caution">
    <text evidence="2">The sequence shown here is derived from an EMBL/GenBank/DDBJ whole genome shotgun (WGS) entry which is preliminary data.</text>
</comment>
<dbReference type="OMA" id="FFLATEH"/>
<feature type="region of interest" description="Disordered" evidence="1">
    <location>
        <begin position="130"/>
        <end position="172"/>
    </location>
</feature>
<evidence type="ECO:0000256" key="1">
    <source>
        <dbReference type="SAM" id="MobiDB-lite"/>
    </source>
</evidence>
<evidence type="ECO:0000313" key="3">
    <source>
        <dbReference type="Proteomes" id="UP000015100"/>
    </source>
</evidence>
<sequence length="430" mass="47143">MTQSRKIILLLGAPTATSLLSSTERLLSYPTPPFEPIPEANPTRIEDYLGTGPLPTLSSFHLTGATAADSNEENGIQPASSNRLKPIPIPAWRVLPLRPPTLHTGYTPRIYDPTPSIYAWKQHCSGSFAQTRPTVPATQDADHPSSPPIPLSPTVPRLSFDEEGFDGSYTTEPNSSFLLERSYAVHNLPSSQVPPASSSPPPPSSSPISYNDNNGNETSIYEEDTLPPPLPPLPMITKVTNLEDLPSPDRLLNPYKTFMANLLVGIMAVDSQIIKTKYQNEANPSGQVQLLTFTVGDYTLAGLQVKIWLPLPAGYTAPSVSAAAGRSQFTVERVDNPATVEGMQKCKHLVRGDIVLFQDLVLSNFKGVVYANSLRRERSKVVFVYRDKKGFRADLSDPVDATVEKVRRVREWVRGYVGCDGDEDMPLESF</sequence>
<dbReference type="EMBL" id="AQGS01000274">
    <property type="protein sequence ID" value="EPS40798.1"/>
    <property type="molecule type" value="Genomic_DNA"/>
</dbReference>
<dbReference type="AlphaFoldDB" id="S8BMU7"/>
<name>S8BMU7_DACHA</name>
<feature type="compositionally biased region" description="Polar residues" evidence="1">
    <location>
        <begin position="210"/>
        <end position="219"/>
    </location>
</feature>
<feature type="region of interest" description="Disordered" evidence="1">
    <location>
        <begin position="188"/>
        <end position="233"/>
    </location>
</feature>
<accession>S8BMU7</accession>
<keyword evidence="3" id="KW-1185">Reference proteome</keyword>
<reference evidence="3" key="2">
    <citation type="submission" date="2013-04" db="EMBL/GenBank/DDBJ databases">
        <title>Genomic mechanisms accounting for the adaptation to parasitism in nematode-trapping fungi.</title>
        <authorList>
            <person name="Ahren D.G."/>
        </authorList>
    </citation>
    <scope>NUCLEOTIDE SEQUENCE [LARGE SCALE GENOMIC DNA]</scope>
    <source>
        <strain evidence="3">CBS 200.50</strain>
    </source>
</reference>